<dbReference type="EMBL" id="KI536312">
    <property type="protein sequence ID" value="ESR62154.1"/>
    <property type="molecule type" value="Genomic_DNA"/>
</dbReference>
<dbReference type="Gramene" id="ESR62154">
    <property type="protein sequence ID" value="ESR62154"/>
    <property type="gene ID" value="CICLE_v10017330mg"/>
</dbReference>
<organism evidence="2 3">
    <name type="scientific">Citrus clementina</name>
    <name type="common">Clementine</name>
    <name type="synonym">Citrus deliciosa x Citrus sinensis</name>
    <dbReference type="NCBI Taxonomy" id="85681"/>
    <lineage>
        <taxon>Eukaryota</taxon>
        <taxon>Viridiplantae</taxon>
        <taxon>Streptophyta</taxon>
        <taxon>Embryophyta</taxon>
        <taxon>Tracheophyta</taxon>
        <taxon>Spermatophyta</taxon>
        <taxon>Magnoliopsida</taxon>
        <taxon>eudicotyledons</taxon>
        <taxon>Gunneridae</taxon>
        <taxon>Pentapetalae</taxon>
        <taxon>rosids</taxon>
        <taxon>malvids</taxon>
        <taxon>Sapindales</taxon>
        <taxon>Rutaceae</taxon>
        <taxon>Aurantioideae</taxon>
        <taxon>Citrus</taxon>
    </lineage>
</organism>
<gene>
    <name evidence="2" type="ORF">CICLE_v10017330mg</name>
</gene>
<dbReference type="Proteomes" id="UP000030687">
    <property type="component" value="Unassembled WGS sequence"/>
</dbReference>
<evidence type="ECO:0000313" key="3">
    <source>
        <dbReference type="Proteomes" id="UP000030687"/>
    </source>
</evidence>
<evidence type="ECO:0000256" key="1">
    <source>
        <dbReference type="SAM" id="MobiDB-lite"/>
    </source>
</evidence>
<protein>
    <submittedName>
        <fullName evidence="2">Uncharacterized protein</fullName>
    </submittedName>
</protein>
<sequence length="87" mass="9906">MALGHIKDYKTPLAKPSSLQLLLWALFSYSLLSNTQEKNFRGKKRLKIQTNKQNFHLMKETVGSLGGESLPLNAEEDQEPNTKQQSF</sequence>
<reference evidence="2 3" key="1">
    <citation type="submission" date="2013-10" db="EMBL/GenBank/DDBJ databases">
        <authorList>
            <consortium name="International Citrus Genome Consortium"/>
            <person name="Jenkins J."/>
            <person name="Schmutz J."/>
            <person name="Prochnik S."/>
            <person name="Rokhsar D."/>
            <person name="Gmitter F."/>
            <person name="Ollitrault P."/>
            <person name="Machado M."/>
            <person name="Talon M."/>
            <person name="Wincker P."/>
            <person name="Jaillon O."/>
            <person name="Morgante M."/>
        </authorList>
    </citation>
    <scope>NUCLEOTIDE SEQUENCE</scope>
    <source>
        <strain evidence="3">cv. Clemenules</strain>
    </source>
</reference>
<feature type="region of interest" description="Disordered" evidence="1">
    <location>
        <begin position="66"/>
        <end position="87"/>
    </location>
</feature>
<dbReference type="InParanoid" id="V4W7L4"/>
<proteinExistence type="predicted"/>
<keyword evidence="3" id="KW-1185">Reference proteome</keyword>
<dbReference type="KEGG" id="cic:CICLE_v10017330mg"/>
<name>V4W7L4_CITCL</name>
<dbReference type="AlphaFoldDB" id="V4W7L4"/>
<evidence type="ECO:0000313" key="2">
    <source>
        <dbReference type="EMBL" id="ESR62154.1"/>
    </source>
</evidence>
<accession>V4W7L4</accession>